<dbReference type="RefSeq" id="WP_268609308.1">
    <property type="nucleotide sequence ID" value="NZ_CP113797.1"/>
</dbReference>
<evidence type="ECO:0000259" key="1">
    <source>
        <dbReference type="Pfam" id="PF13472"/>
    </source>
</evidence>
<dbReference type="PANTHER" id="PTHR30383">
    <property type="entry name" value="THIOESTERASE 1/PROTEASE 1/LYSOPHOSPHOLIPASE L1"/>
    <property type="match status" value="1"/>
</dbReference>
<dbReference type="GO" id="GO:0004622">
    <property type="term" value="F:phosphatidylcholine lysophospholipase activity"/>
    <property type="evidence" value="ECO:0007669"/>
    <property type="project" value="TreeGrafter"/>
</dbReference>
<protein>
    <submittedName>
        <fullName evidence="2">GDSL-type esterase/lipase family protein</fullName>
    </submittedName>
</protein>
<proteinExistence type="predicted"/>
<reference evidence="2" key="1">
    <citation type="submission" date="2022-12" db="EMBL/GenBank/DDBJ databases">
        <title>Polyphasic identification of a Novel Hot-Spring Cyanobacterium Ocullathermofonsia sinensis gen nov. sp. nov. and Genomic Insights on its Adaptations to the Thermal Habitat.</title>
        <authorList>
            <person name="Daroch M."/>
            <person name="Tang J."/>
            <person name="Jiang Y."/>
        </authorList>
    </citation>
    <scope>NUCLEOTIDE SEQUENCE</scope>
    <source>
        <strain evidence="2">PKUAC-SCTA174</strain>
    </source>
</reference>
<dbReference type="Pfam" id="PF13472">
    <property type="entry name" value="Lipase_GDSL_2"/>
    <property type="match status" value="1"/>
</dbReference>
<dbReference type="SUPFAM" id="SSF52266">
    <property type="entry name" value="SGNH hydrolase"/>
    <property type="match status" value="1"/>
</dbReference>
<dbReference type="CDD" id="cd01835">
    <property type="entry name" value="SGNH_hydrolase_like_3"/>
    <property type="match status" value="1"/>
</dbReference>
<dbReference type="InterPro" id="IPR013830">
    <property type="entry name" value="SGNH_hydro"/>
</dbReference>
<dbReference type="EMBL" id="CP113797">
    <property type="protein sequence ID" value="WAL59513.1"/>
    <property type="molecule type" value="Genomic_DNA"/>
</dbReference>
<feature type="domain" description="SGNH hydrolase-type esterase" evidence="1">
    <location>
        <begin position="34"/>
        <end position="224"/>
    </location>
</feature>
<evidence type="ECO:0000313" key="2">
    <source>
        <dbReference type="EMBL" id="WAL59513.1"/>
    </source>
</evidence>
<accession>A0A9E8ZDR2</accession>
<gene>
    <name evidence="2" type="ORF">OXH18_20415</name>
</gene>
<dbReference type="InterPro" id="IPR036514">
    <property type="entry name" value="SGNH_hydro_sf"/>
</dbReference>
<evidence type="ECO:0000313" key="3">
    <source>
        <dbReference type="Proteomes" id="UP001163152"/>
    </source>
</evidence>
<dbReference type="InterPro" id="IPR051532">
    <property type="entry name" value="Ester_Hydrolysis_Enzymes"/>
</dbReference>
<dbReference type="KEGG" id="tsin:OXH18_20415"/>
<organism evidence="2 3">
    <name type="scientific">Thermocoleostomius sinensis A174</name>
    <dbReference type="NCBI Taxonomy" id="2016057"/>
    <lineage>
        <taxon>Bacteria</taxon>
        <taxon>Bacillati</taxon>
        <taxon>Cyanobacteriota</taxon>
        <taxon>Cyanophyceae</taxon>
        <taxon>Oculatellales</taxon>
        <taxon>Oculatellaceae</taxon>
        <taxon>Thermocoleostomius</taxon>
    </lineage>
</organism>
<sequence>MQILATGSEHLQPSQDHHLAPFSSAVARPLRILALGDSLIYGFGDPEGGGWVERLRRNWMSPEQHGHVLYNLGVRGDRVQQVAQRLEHEFRHRGELRHQVPDGIILSVGVNDSARLGRLEGRNFTSFPDFQADLETLLDRAQQLCQVFFIGMTPVDESRMPFSNCLYYNQADQYRYKEATRLACLQRQIPYLDIFEQWLAQGEPWWRSRLSCDGLHPNSVGYEALLQHVLSWSPLQQWLTLPTAA</sequence>
<dbReference type="Gene3D" id="3.40.50.1110">
    <property type="entry name" value="SGNH hydrolase"/>
    <property type="match status" value="1"/>
</dbReference>
<dbReference type="AlphaFoldDB" id="A0A9E8ZDR2"/>
<dbReference type="Proteomes" id="UP001163152">
    <property type="component" value="Chromosome"/>
</dbReference>
<name>A0A9E8ZDR2_9CYAN</name>
<dbReference type="PANTHER" id="PTHR30383:SF5">
    <property type="entry name" value="SGNH HYDROLASE-TYPE ESTERASE DOMAIN-CONTAINING PROTEIN"/>
    <property type="match status" value="1"/>
</dbReference>
<keyword evidence="3" id="KW-1185">Reference proteome</keyword>